<organism evidence="2 3">
    <name type="scientific">Dovyalis caffra</name>
    <dbReference type="NCBI Taxonomy" id="77055"/>
    <lineage>
        <taxon>Eukaryota</taxon>
        <taxon>Viridiplantae</taxon>
        <taxon>Streptophyta</taxon>
        <taxon>Embryophyta</taxon>
        <taxon>Tracheophyta</taxon>
        <taxon>Spermatophyta</taxon>
        <taxon>Magnoliopsida</taxon>
        <taxon>eudicotyledons</taxon>
        <taxon>Gunneridae</taxon>
        <taxon>Pentapetalae</taxon>
        <taxon>rosids</taxon>
        <taxon>fabids</taxon>
        <taxon>Malpighiales</taxon>
        <taxon>Salicaceae</taxon>
        <taxon>Flacourtieae</taxon>
        <taxon>Dovyalis</taxon>
    </lineage>
</organism>
<evidence type="ECO:0000313" key="3">
    <source>
        <dbReference type="Proteomes" id="UP001314170"/>
    </source>
</evidence>
<sequence>MDEDDNNRLIIQVYTPRAKLRRPGPKLVRPSWSPRKTGPTTQLEPKGNSRVKRLLI</sequence>
<dbReference type="Proteomes" id="UP001314170">
    <property type="component" value="Unassembled WGS sequence"/>
</dbReference>
<feature type="region of interest" description="Disordered" evidence="1">
    <location>
        <begin position="20"/>
        <end position="56"/>
    </location>
</feature>
<comment type="caution">
    <text evidence="2">The sequence shown here is derived from an EMBL/GenBank/DDBJ whole genome shotgun (WGS) entry which is preliminary data.</text>
</comment>
<dbReference type="AlphaFoldDB" id="A0AAV1QNT1"/>
<accession>A0AAV1QNT1</accession>
<dbReference type="EMBL" id="CAWUPB010000026">
    <property type="protein sequence ID" value="CAK7322505.1"/>
    <property type="molecule type" value="Genomic_DNA"/>
</dbReference>
<protein>
    <submittedName>
        <fullName evidence="2">Uncharacterized protein</fullName>
    </submittedName>
</protein>
<name>A0AAV1QNT1_9ROSI</name>
<keyword evidence="3" id="KW-1185">Reference proteome</keyword>
<evidence type="ECO:0000313" key="2">
    <source>
        <dbReference type="EMBL" id="CAK7322505.1"/>
    </source>
</evidence>
<reference evidence="2 3" key="1">
    <citation type="submission" date="2024-01" db="EMBL/GenBank/DDBJ databases">
        <authorList>
            <person name="Waweru B."/>
        </authorList>
    </citation>
    <scope>NUCLEOTIDE SEQUENCE [LARGE SCALE GENOMIC DNA]</scope>
</reference>
<proteinExistence type="predicted"/>
<gene>
    <name evidence="2" type="ORF">DCAF_LOCUS115</name>
</gene>
<evidence type="ECO:0000256" key="1">
    <source>
        <dbReference type="SAM" id="MobiDB-lite"/>
    </source>
</evidence>